<protein>
    <recommendedName>
        <fullName evidence="1">ARID domain-containing protein</fullName>
    </recommendedName>
</protein>
<dbReference type="Gene3D" id="1.10.150.60">
    <property type="entry name" value="ARID DNA-binding domain"/>
    <property type="match status" value="1"/>
</dbReference>
<sequence>MELSENIVIEPVSCSAPSTPPQSVLAAECDPVQQAVIQLESLTSKLVPEKCIRDVKPLKPFSADDVNPVTLISQVTTWLPPPTQSNKPSFDLRNMNRAQIAATARRHNSALNILDPTGEILESIRERAKINDPARVVYPMSLGGNTMKDEYSKAWKSLSRGGLRVKIAPPEKPAFEKEVVPAAAPEYSVQAVTGHKQPEASSFKPQMTAGPLKHSAEQLRKVAFGQPTVEQQRFNTSLSAFLGISVKLPLLSPGAMVLDLKRLFTEVSAVGGFRAACETDSWSHLAASLQNDSSLATILKKVYLYYLIPLEEIVPRDKDPRQARLIELMESKGKEREPCRSILPPADKVKASMKAAAEALVDTDCRLPASRQPRLAVNLLRHISRHVVQSAALDGLLGEWAVQNPRGISFPDTALQGVKVTGMNESDPPAEAIFGEERDHFQGPERPGLAGVEEEAVQATNTTADIYESGRSDACEAEPAAEQLGWNEVVPLELLLLSYRQLQAGPRVLRGPAPDLKAHYLLQLKNVAGSSGLNLEDEKEAEASVAISKLQGGYSYPKVHRVLPPGRKRVFKGTTPKCGNCRSCNNPSLKKACFTNRELIEQGKEPIFLTKEAKAVYLSKIGS</sequence>
<gene>
    <name evidence="2" type="ORF">CEUSTIGMA_g228.t1</name>
</gene>
<organism evidence="2 3">
    <name type="scientific">Chlamydomonas eustigma</name>
    <dbReference type="NCBI Taxonomy" id="1157962"/>
    <lineage>
        <taxon>Eukaryota</taxon>
        <taxon>Viridiplantae</taxon>
        <taxon>Chlorophyta</taxon>
        <taxon>core chlorophytes</taxon>
        <taxon>Chlorophyceae</taxon>
        <taxon>CS clade</taxon>
        <taxon>Chlamydomonadales</taxon>
        <taxon>Chlamydomonadaceae</taxon>
        <taxon>Chlamydomonas</taxon>
    </lineage>
</organism>
<accession>A0A250WQ37</accession>
<dbReference type="PROSITE" id="PS51011">
    <property type="entry name" value="ARID"/>
    <property type="match status" value="1"/>
</dbReference>
<dbReference type="SMART" id="SM01014">
    <property type="entry name" value="ARID"/>
    <property type="match status" value="1"/>
</dbReference>
<evidence type="ECO:0000313" key="3">
    <source>
        <dbReference type="Proteomes" id="UP000232323"/>
    </source>
</evidence>
<dbReference type="EMBL" id="BEGY01000001">
    <property type="protein sequence ID" value="GAX72772.1"/>
    <property type="molecule type" value="Genomic_DNA"/>
</dbReference>
<evidence type="ECO:0000313" key="2">
    <source>
        <dbReference type="EMBL" id="GAX72772.1"/>
    </source>
</evidence>
<dbReference type="AlphaFoldDB" id="A0A250WQ37"/>
<feature type="domain" description="ARID" evidence="1">
    <location>
        <begin position="217"/>
        <end position="315"/>
    </location>
</feature>
<dbReference type="InterPro" id="IPR001606">
    <property type="entry name" value="ARID_dom"/>
</dbReference>
<dbReference type="Proteomes" id="UP000232323">
    <property type="component" value="Unassembled WGS sequence"/>
</dbReference>
<keyword evidence="3" id="KW-1185">Reference proteome</keyword>
<dbReference type="OrthoDB" id="550916at2759"/>
<dbReference type="CDD" id="cd16100">
    <property type="entry name" value="ARID"/>
    <property type="match status" value="1"/>
</dbReference>
<dbReference type="Pfam" id="PF01388">
    <property type="entry name" value="ARID"/>
    <property type="match status" value="1"/>
</dbReference>
<dbReference type="STRING" id="1157962.A0A250WQ37"/>
<comment type="caution">
    <text evidence="2">The sequence shown here is derived from an EMBL/GenBank/DDBJ whole genome shotgun (WGS) entry which is preliminary data.</text>
</comment>
<dbReference type="GO" id="GO:0003677">
    <property type="term" value="F:DNA binding"/>
    <property type="evidence" value="ECO:0007669"/>
    <property type="project" value="InterPro"/>
</dbReference>
<name>A0A250WQ37_9CHLO</name>
<proteinExistence type="predicted"/>
<dbReference type="SUPFAM" id="SSF46774">
    <property type="entry name" value="ARID-like"/>
    <property type="match status" value="1"/>
</dbReference>
<dbReference type="InterPro" id="IPR036431">
    <property type="entry name" value="ARID_dom_sf"/>
</dbReference>
<evidence type="ECO:0000259" key="1">
    <source>
        <dbReference type="PROSITE" id="PS51011"/>
    </source>
</evidence>
<dbReference type="SMART" id="SM00501">
    <property type="entry name" value="BRIGHT"/>
    <property type="match status" value="1"/>
</dbReference>
<reference evidence="2 3" key="1">
    <citation type="submission" date="2017-08" db="EMBL/GenBank/DDBJ databases">
        <title>Acidophilic green algal genome provides insights into adaptation to an acidic environment.</title>
        <authorList>
            <person name="Hirooka S."/>
            <person name="Hirose Y."/>
            <person name="Kanesaki Y."/>
            <person name="Higuchi S."/>
            <person name="Fujiwara T."/>
            <person name="Onuma R."/>
            <person name="Era A."/>
            <person name="Ohbayashi R."/>
            <person name="Uzuka A."/>
            <person name="Nozaki H."/>
            <person name="Yoshikawa H."/>
            <person name="Miyagishima S.Y."/>
        </authorList>
    </citation>
    <scope>NUCLEOTIDE SEQUENCE [LARGE SCALE GENOMIC DNA]</scope>
    <source>
        <strain evidence="2 3">NIES-2499</strain>
    </source>
</reference>